<evidence type="ECO:0000313" key="4">
    <source>
        <dbReference type="Proteomes" id="UP000600918"/>
    </source>
</evidence>
<feature type="compositionally biased region" description="Low complexity" evidence="1">
    <location>
        <begin position="121"/>
        <end position="140"/>
    </location>
</feature>
<dbReference type="AlphaFoldDB" id="A0A834KM40"/>
<evidence type="ECO:0000313" key="3">
    <source>
        <dbReference type="EMBL" id="KAF7409072.1"/>
    </source>
</evidence>
<feature type="region of interest" description="Disordered" evidence="1">
    <location>
        <begin position="202"/>
        <end position="238"/>
    </location>
</feature>
<accession>A0A834KM40</accession>
<feature type="region of interest" description="Disordered" evidence="1">
    <location>
        <begin position="109"/>
        <end position="162"/>
    </location>
</feature>
<evidence type="ECO:0000256" key="1">
    <source>
        <dbReference type="SAM" id="MobiDB-lite"/>
    </source>
</evidence>
<feature type="compositionally biased region" description="Acidic residues" evidence="1">
    <location>
        <begin position="202"/>
        <end position="229"/>
    </location>
</feature>
<reference evidence="3" key="1">
    <citation type="journal article" date="2020" name="G3 (Bethesda)">
        <title>High-Quality Assemblies for Three Invasive Social Wasps from the &lt;i&gt;Vespula&lt;/i&gt; Genus.</title>
        <authorList>
            <person name="Harrop T.W.R."/>
            <person name="Guhlin J."/>
            <person name="McLaughlin G.M."/>
            <person name="Permina E."/>
            <person name="Stockwell P."/>
            <person name="Gilligan J."/>
            <person name="Le Lec M.F."/>
            <person name="Gruber M.A.M."/>
            <person name="Quinn O."/>
            <person name="Lovegrove M."/>
            <person name="Duncan E.J."/>
            <person name="Remnant E.J."/>
            <person name="Van Eeckhoven J."/>
            <person name="Graham B."/>
            <person name="Knapp R.A."/>
            <person name="Langford K.W."/>
            <person name="Kronenberg Z."/>
            <person name="Press M.O."/>
            <person name="Eacker S.M."/>
            <person name="Wilson-Rankin E.E."/>
            <person name="Purcell J."/>
            <person name="Lester P.J."/>
            <person name="Dearden P.K."/>
        </authorList>
    </citation>
    <scope>NUCLEOTIDE SEQUENCE</scope>
    <source>
        <strain evidence="3">Volc-1</strain>
    </source>
</reference>
<feature type="transmembrane region" description="Helical" evidence="2">
    <location>
        <begin position="173"/>
        <end position="199"/>
    </location>
</feature>
<evidence type="ECO:0000256" key="2">
    <source>
        <dbReference type="SAM" id="Phobius"/>
    </source>
</evidence>
<dbReference type="PRINTS" id="PR00049">
    <property type="entry name" value="WILMSTUMOUR"/>
</dbReference>
<dbReference type="Proteomes" id="UP000600918">
    <property type="component" value="Unassembled WGS sequence"/>
</dbReference>
<sequence length="248" mass="27762">MSSRIYVSTGVGPYVSRLMARWRRRAVARHESPLLSIFFLTSPRPHDWEPFVKDPRYRRGIIYVPNGRIDGKTSVGGAPSRCSLDYRDDVRDVSHLLLTAREASTQDWDLQAHESRSTVGSSNRSSTSSFSSLPLLLSHPSSPPSPPPPPPPPSPPASSSPPLILEKKEKQQVVVVAVVVVVIVVVVVVVIVVVVVVVIEEKEEEEEEGEEDDNDDDDDDDEEEEEEEEDRGKKVERWYGVWRLETGD</sequence>
<feature type="compositionally biased region" description="Pro residues" evidence="1">
    <location>
        <begin position="141"/>
        <end position="159"/>
    </location>
</feature>
<keyword evidence="2" id="KW-0812">Transmembrane</keyword>
<keyword evidence="4" id="KW-1185">Reference proteome</keyword>
<comment type="caution">
    <text evidence="3">The sequence shown here is derived from an EMBL/GenBank/DDBJ whole genome shotgun (WGS) entry which is preliminary data.</text>
</comment>
<proteinExistence type="predicted"/>
<dbReference type="EMBL" id="JACSDY010000014">
    <property type="protein sequence ID" value="KAF7409072.1"/>
    <property type="molecule type" value="Genomic_DNA"/>
</dbReference>
<gene>
    <name evidence="3" type="ORF">H0235_013924</name>
</gene>
<keyword evidence="2" id="KW-1133">Transmembrane helix</keyword>
<organism evidence="3 4">
    <name type="scientific">Vespula pensylvanica</name>
    <name type="common">Western yellow jacket</name>
    <name type="synonym">Wasp</name>
    <dbReference type="NCBI Taxonomy" id="30213"/>
    <lineage>
        <taxon>Eukaryota</taxon>
        <taxon>Metazoa</taxon>
        <taxon>Ecdysozoa</taxon>
        <taxon>Arthropoda</taxon>
        <taxon>Hexapoda</taxon>
        <taxon>Insecta</taxon>
        <taxon>Pterygota</taxon>
        <taxon>Neoptera</taxon>
        <taxon>Endopterygota</taxon>
        <taxon>Hymenoptera</taxon>
        <taxon>Apocrita</taxon>
        <taxon>Aculeata</taxon>
        <taxon>Vespoidea</taxon>
        <taxon>Vespidae</taxon>
        <taxon>Vespinae</taxon>
        <taxon>Vespula</taxon>
    </lineage>
</organism>
<name>A0A834KM40_VESPE</name>
<protein>
    <submittedName>
        <fullName evidence="3">Uncharacterized protein</fullName>
    </submittedName>
</protein>
<keyword evidence="2" id="KW-0472">Membrane</keyword>